<dbReference type="EMBL" id="FUYM01000001">
    <property type="protein sequence ID" value="SKB31027.1"/>
    <property type="molecule type" value="Genomic_DNA"/>
</dbReference>
<protein>
    <submittedName>
        <fullName evidence="1">Uncharacterized protein</fullName>
    </submittedName>
</protein>
<sequence length="73" mass="7919">MGDPDFRQSAEAERAAIVAWLEQRAEAALNRAPDPEQPGTEHLSNAWSAGAYNALYLAAAKISRGDHLKEKQG</sequence>
<evidence type="ECO:0000313" key="2">
    <source>
        <dbReference type="Proteomes" id="UP000189818"/>
    </source>
</evidence>
<dbReference type="STRING" id="439228.SAMN06295920_101683"/>
<gene>
    <name evidence="1" type="ORF">SAMN06295920_101683</name>
</gene>
<dbReference type="AlphaFoldDB" id="A0A1T5A8H8"/>
<keyword evidence="2" id="KW-1185">Reference proteome</keyword>
<reference evidence="2" key="1">
    <citation type="submission" date="2017-02" db="EMBL/GenBank/DDBJ databases">
        <authorList>
            <person name="Varghese N."/>
            <person name="Submissions S."/>
        </authorList>
    </citation>
    <scope>NUCLEOTIDE SEQUENCE [LARGE SCALE GENOMIC DNA]</scope>
    <source>
        <strain evidence="2">UM2</strain>
    </source>
</reference>
<dbReference type="RefSeq" id="WP_079646599.1">
    <property type="nucleotide sequence ID" value="NZ_FUYM01000001.1"/>
</dbReference>
<organism evidence="1 2">
    <name type="scientific">Rhizorhabdus histidinilytica</name>
    <dbReference type="NCBI Taxonomy" id="439228"/>
    <lineage>
        <taxon>Bacteria</taxon>
        <taxon>Pseudomonadati</taxon>
        <taxon>Pseudomonadota</taxon>
        <taxon>Alphaproteobacteria</taxon>
        <taxon>Sphingomonadales</taxon>
        <taxon>Sphingomonadaceae</taxon>
        <taxon>Rhizorhabdus</taxon>
    </lineage>
</organism>
<accession>A0A1T5A8H8</accession>
<name>A0A1T5A8H8_9SPHN</name>
<proteinExistence type="predicted"/>
<dbReference type="Proteomes" id="UP000189818">
    <property type="component" value="Unassembled WGS sequence"/>
</dbReference>
<evidence type="ECO:0000313" key="1">
    <source>
        <dbReference type="EMBL" id="SKB31027.1"/>
    </source>
</evidence>